<comment type="caution">
    <text evidence="5">The sequence shown here is derived from an EMBL/GenBank/DDBJ whole genome shotgun (WGS) entry which is preliminary data.</text>
</comment>
<protein>
    <submittedName>
        <fullName evidence="5">EAL domain-containing protein</fullName>
    </submittedName>
</protein>
<dbReference type="SUPFAM" id="SSF53850">
    <property type="entry name" value="Periplasmic binding protein-like II"/>
    <property type="match status" value="2"/>
</dbReference>
<dbReference type="NCBIfam" id="TIGR00254">
    <property type="entry name" value="GGDEF"/>
    <property type="match status" value="1"/>
</dbReference>
<dbReference type="PROSITE" id="PS50883">
    <property type="entry name" value="EAL"/>
    <property type="match status" value="1"/>
</dbReference>
<dbReference type="CDD" id="cd01007">
    <property type="entry name" value="PBP2_BvgS_HisK_like"/>
    <property type="match status" value="1"/>
</dbReference>
<dbReference type="AlphaFoldDB" id="A0A8J7FFN3"/>
<accession>A0A8J7FFN3</accession>
<dbReference type="InterPro" id="IPR001633">
    <property type="entry name" value="EAL_dom"/>
</dbReference>
<feature type="domain" description="GGDEF" evidence="4">
    <location>
        <begin position="586"/>
        <end position="719"/>
    </location>
</feature>
<gene>
    <name evidence="5" type="ORF">IOQ59_15790</name>
</gene>
<dbReference type="CDD" id="cd01949">
    <property type="entry name" value="GGDEF"/>
    <property type="match status" value="1"/>
</dbReference>
<feature type="domain" description="EAL" evidence="3">
    <location>
        <begin position="728"/>
        <end position="982"/>
    </location>
</feature>
<sequence length="998" mass="113319">MLGSLPARATQPEIIFTEEEQDFIQKHPVIQVGGEMDWAPWDFVENGQHKGVASDYLDLISERTGLKFNVVTGHSWSTLLSMTNEKKLDLLPVLSWSEARARTLNYTQSFMRIRHYVFVRSTVDTINSYDDLKGKTVAIPRGYSLMASMEKNYPLIRIKPVSDLLEAIDAVITNRADAVITSTPIINYYLKENDLSGLKPAFPSSTGINDIHMATRQDMPLLRDIIQKALDSVDELTHNAIMAKWAGMNSLIPQHSPSLELSRQEKAYLRDKGQITACIDPNWMPYEGFIKGKHSGMSADYLAYFSEQLNIPIQTIPSGSWKQSLQYAKNRRCDILPLASNRKERRSYLNFTAAYIETSLALATRNDAWFYSDFSEIQGEKIGIISGYSPGDVIRKKYPKIELVELASIQEGLERVRQGELLGFLDALPSLSYHIQQGHYGQLKISGKFEYNWNVGVAARNDEPLLVSVFNKVIAHTSASTHQKIRNNWLAVRYEEAIDYSLLWKSLSVFAVILFLLALRFRQIVKHRNEISRKNAELALINSQLEQQTEAARHMAFHDLLTGLPNRSQLLENLDHAMKLAKRQERKLAALFLDLDRFKYINDSLGHHIGDELLKVVAERVQARLRSSDTLARLGGDEFVILLESLDDDSTPAIVAQDIIDTLQQPLEVAGYHLNISASIGVAFFPDDAQDIHNLIKNADNAMYQAKELGRNRFRYYTRALSEETDKRLKTESALREALQKDQFHMVFQPIIDLRSMEVSHAEALIRWNHPELGFVSPEYFIPIAEENGLINDIGLWVARQACHAYKGWLLEGLILNSVAINVSSVQFKKGDLGRQIREILEEEGLDARAIEIEITERYLMDQTEHTIKHLSALKDAGHLISVDDFGVGYSSMSYMKRLPLDIIKIDRSFITDLADDENDRQISQAIISLSHSLGYRVTAEGVENPAQLEFLEHCRCDFAQGYLFSRPVTETQFIDTVTEVNDRLRKHKQGSPDLAMS</sequence>
<dbReference type="GO" id="GO:0003824">
    <property type="term" value="F:catalytic activity"/>
    <property type="evidence" value="ECO:0007669"/>
    <property type="project" value="UniProtKB-ARBA"/>
</dbReference>
<keyword evidence="6" id="KW-1185">Reference proteome</keyword>
<evidence type="ECO:0000259" key="3">
    <source>
        <dbReference type="PROSITE" id="PS50883"/>
    </source>
</evidence>
<evidence type="ECO:0000256" key="2">
    <source>
        <dbReference type="SAM" id="Coils"/>
    </source>
</evidence>
<dbReference type="Gene3D" id="3.20.20.450">
    <property type="entry name" value="EAL domain"/>
    <property type="match status" value="1"/>
</dbReference>
<dbReference type="CDD" id="cd01948">
    <property type="entry name" value="EAL"/>
    <property type="match status" value="1"/>
</dbReference>
<dbReference type="SMART" id="SM00052">
    <property type="entry name" value="EAL"/>
    <property type="match status" value="1"/>
</dbReference>
<dbReference type="Pfam" id="PF00990">
    <property type="entry name" value="GGDEF"/>
    <property type="match status" value="1"/>
</dbReference>
<dbReference type="Gene3D" id="3.30.70.270">
    <property type="match status" value="1"/>
</dbReference>
<dbReference type="InterPro" id="IPR043128">
    <property type="entry name" value="Rev_trsase/Diguanyl_cyclase"/>
</dbReference>
<feature type="coiled-coil region" evidence="2">
    <location>
        <begin position="528"/>
        <end position="587"/>
    </location>
</feature>
<dbReference type="Pfam" id="PF00563">
    <property type="entry name" value="EAL"/>
    <property type="match status" value="1"/>
</dbReference>
<dbReference type="SUPFAM" id="SSF55073">
    <property type="entry name" value="Nucleotide cyclase"/>
    <property type="match status" value="1"/>
</dbReference>
<evidence type="ECO:0000313" key="5">
    <source>
        <dbReference type="EMBL" id="MBE9398721.1"/>
    </source>
</evidence>
<dbReference type="Pfam" id="PF00497">
    <property type="entry name" value="SBP_bac_3"/>
    <property type="match status" value="2"/>
</dbReference>
<dbReference type="SMART" id="SM00062">
    <property type="entry name" value="PBPb"/>
    <property type="match status" value="2"/>
</dbReference>
<dbReference type="FunFam" id="3.30.70.270:FF:000001">
    <property type="entry name" value="Diguanylate cyclase domain protein"/>
    <property type="match status" value="1"/>
</dbReference>
<organism evidence="5 6">
    <name type="scientific">Pontibacterium sinense</name>
    <dbReference type="NCBI Taxonomy" id="2781979"/>
    <lineage>
        <taxon>Bacteria</taxon>
        <taxon>Pseudomonadati</taxon>
        <taxon>Pseudomonadota</taxon>
        <taxon>Gammaproteobacteria</taxon>
        <taxon>Oceanospirillales</taxon>
        <taxon>Oceanospirillaceae</taxon>
        <taxon>Pontibacterium</taxon>
    </lineage>
</organism>
<dbReference type="InterPro" id="IPR029787">
    <property type="entry name" value="Nucleotide_cyclase"/>
</dbReference>
<dbReference type="PANTHER" id="PTHR44757:SF2">
    <property type="entry name" value="BIOFILM ARCHITECTURE MAINTENANCE PROTEIN MBAA"/>
    <property type="match status" value="1"/>
</dbReference>
<dbReference type="PANTHER" id="PTHR44757">
    <property type="entry name" value="DIGUANYLATE CYCLASE DGCP"/>
    <property type="match status" value="1"/>
</dbReference>
<reference evidence="5" key="1">
    <citation type="submission" date="2020-10" db="EMBL/GenBank/DDBJ databases">
        <title>Bacterium isolated from coastal waters sediment.</title>
        <authorList>
            <person name="Chen R.-J."/>
            <person name="Lu D.-C."/>
            <person name="Zhu K.-L."/>
            <person name="Du Z.-J."/>
        </authorList>
    </citation>
    <scope>NUCLEOTIDE SEQUENCE</scope>
    <source>
        <strain evidence="5">N1Y112</strain>
    </source>
</reference>
<dbReference type="InterPro" id="IPR000160">
    <property type="entry name" value="GGDEF_dom"/>
</dbReference>
<dbReference type="PROSITE" id="PS50887">
    <property type="entry name" value="GGDEF"/>
    <property type="match status" value="1"/>
</dbReference>
<comment type="cofactor">
    <cofactor evidence="1">
        <name>Mg(2+)</name>
        <dbReference type="ChEBI" id="CHEBI:18420"/>
    </cofactor>
</comment>
<dbReference type="SUPFAM" id="SSF141868">
    <property type="entry name" value="EAL domain-like"/>
    <property type="match status" value="1"/>
</dbReference>
<name>A0A8J7FFN3_9GAMM</name>
<evidence type="ECO:0000256" key="1">
    <source>
        <dbReference type="ARBA" id="ARBA00001946"/>
    </source>
</evidence>
<keyword evidence="2" id="KW-0175">Coiled coil</keyword>
<dbReference type="Gene3D" id="3.40.190.10">
    <property type="entry name" value="Periplasmic binding protein-like II"/>
    <property type="match status" value="4"/>
</dbReference>
<proteinExistence type="predicted"/>
<dbReference type="InterPro" id="IPR052155">
    <property type="entry name" value="Biofilm_reg_signaling"/>
</dbReference>
<dbReference type="SMART" id="SM00267">
    <property type="entry name" value="GGDEF"/>
    <property type="match status" value="1"/>
</dbReference>
<dbReference type="RefSeq" id="WP_193954413.1">
    <property type="nucleotide sequence ID" value="NZ_JADEYS010000017.1"/>
</dbReference>
<dbReference type="CDD" id="cd13708">
    <property type="entry name" value="PBP2_BvgS_like_1"/>
    <property type="match status" value="1"/>
</dbReference>
<evidence type="ECO:0000259" key="4">
    <source>
        <dbReference type="PROSITE" id="PS50887"/>
    </source>
</evidence>
<evidence type="ECO:0000313" key="6">
    <source>
        <dbReference type="Proteomes" id="UP000640333"/>
    </source>
</evidence>
<dbReference type="InterPro" id="IPR035919">
    <property type="entry name" value="EAL_sf"/>
</dbReference>
<dbReference type="Proteomes" id="UP000640333">
    <property type="component" value="Unassembled WGS sequence"/>
</dbReference>
<dbReference type="InterPro" id="IPR001638">
    <property type="entry name" value="Solute-binding_3/MltF_N"/>
</dbReference>
<dbReference type="EMBL" id="JADEYS010000017">
    <property type="protein sequence ID" value="MBE9398721.1"/>
    <property type="molecule type" value="Genomic_DNA"/>
</dbReference>